<dbReference type="GO" id="GO:1990281">
    <property type="term" value="C:efflux pump complex"/>
    <property type="evidence" value="ECO:0007669"/>
    <property type="project" value="TreeGrafter"/>
</dbReference>
<dbReference type="eggNOG" id="COG0845">
    <property type="taxonomic scope" value="Bacteria"/>
</dbReference>
<dbReference type="Proteomes" id="UP000005744">
    <property type="component" value="Unassembled WGS sequence"/>
</dbReference>
<dbReference type="OrthoDB" id="5730196at2"/>
<feature type="domain" description="Multidrug resistance protein MdtA-like alpha-helical hairpin" evidence="4">
    <location>
        <begin position="99"/>
        <end position="167"/>
    </location>
</feature>
<dbReference type="SUPFAM" id="SSF111369">
    <property type="entry name" value="HlyD-like secretion proteins"/>
    <property type="match status" value="1"/>
</dbReference>
<dbReference type="NCBIfam" id="TIGR01730">
    <property type="entry name" value="RND_mfp"/>
    <property type="match status" value="1"/>
</dbReference>
<dbReference type="GO" id="GO:0015562">
    <property type="term" value="F:efflux transmembrane transporter activity"/>
    <property type="evidence" value="ECO:0007669"/>
    <property type="project" value="TreeGrafter"/>
</dbReference>
<dbReference type="Gene3D" id="1.10.287.470">
    <property type="entry name" value="Helix hairpin bin"/>
    <property type="match status" value="1"/>
</dbReference>
<name>I3CC22_9GAMM</name>
<dbReference type="EMBL" id="JH600070">
    <property type="protein sequence ID" value="EIJ41165.1"/>
    <property type="molecule type" value="Genomic_DNA"/>
</dbReference>
<dbReference type="InterPro" id="IPR058792">
    <property type="entry name" value="Beta-barrel_RND_2"/>
</dbReference>
<evidence type="ECO:0000259" key="5">
    <source>
        <dbReference type="Pfam" id="PF25954"/>
    </source>
</evidence>
<reference evidence="6 7" key="1">
    <citation type="submission" date="2011-11" db="EMBL/GenBank/DDBJ databases">
        <title>Improved High-Quality Draft sequence of Beggiatoa alba B18lD.</title>
        <authorList>
            <consortium name="US DOE Joint Genome Institute"/>
            <person name="Lucas S."/>
            <person name="Han J."/>
            <person name="Lapidus A."/>
            <person name="Cheng J.-F."/>
            <person name="Goodwin L."/>
            <person name="Pitluck S."/>
            <person name="Peters L."/>
            <person name="Mikhailova N."/>
            <person name="Held B."/>
            <person name="Detter J.C."/>
            <person name="Han C."/>
            <person name="Tapia R."/>
            <person name="Land M."/>
            <person name="Hauser L."/>
            <person name="Kyrpides N."/>
            <person name="Ivanova N."/>
            <person name="Pagani I."/>
            <person name="Samuel K."/>
            <person name="Teske A."/>
            <person name="Mueller J."/>
            <person name="Woyke T."/>
        </authorList>
    </citation>
    <scope>NUCLEOTIDE SEQUENCE [LARGE SCALE GENOMIC DNA]</scope>
    <source>
        <strain evidence="6 7">B18LD</strain>
    </source>
</reference>
<evidence type="ECO:0000256" key="2">
    <source>
        <dbReference type="SAM" id="Coils"/>
    </source>
</evidence>
<accession>I3CC22</accession>
<dbReference type="Gene3D" id="2.40.50.100">
    <property type="match status" value="1"/>
</dbReference>
<feature type="coiled-coil region" evidence="2">
    <location>
        <begin position="105"/>
        <end position="163"/>
    </location>
</feature>
<keyword evidence="2" id="KW-0175">Coiled coil</keyword>
<dbReference type="PANTHER" id="PTHR30469">
    <property type="entry name" value="MULTIDRUG RESISTANCE PROTEIN MDTA"/>
    <property type="match status" value="1"/>
</dbReference>
<dbReference type="Pfam" id="PF25876">
    <property type="entry name" value="HH_MFP_RND"/>
    <property type="match status" value="1"/>
</dbReference>
<dbReference type="AlphaFoldDB" id="I3CC22"/>
<dbReference type="PANTHER" id="PTHR30469:SF18">
    <property type="entry name" value="RESISTANCE-NODULATION-CELL DIVISION (RND) EFFLUX MEMBRANE FUSION PROTEIN-RELATED"/>
    <property type="match status" value="1"/>
</dbReference>
<evidence type="ECO:0000313" key="6">
    <source>
        <dbReference type="EMBL" id="EIJ41165.1"/>
    </source>
</evidence>
<keyword evidence="7" id="KW-1185">Reference proteome</keyword>
<dbReference type="InterPro" id="IPR058624">
    <property type="entry name" value="MdtA-like_HH"/>
</dbReference>
<dbReference type="Gene3D" id="2.40.30.170">
    <property type="match status" value="1"/>
</dbReference>
<keyword evidence="3" id="KW-0732">Signal</keyword>
<evidence type="ECO:0000259" key="4">
    <source>
        <dbReference type="Pfam" id="PF25876"/>
    </source>
</evidence>
<dbReference type="STRING" id="395493.BegalDRAFT_0243"/>
<dbReference type="Gene3D" id="2.40.420.20">
    <property type="match status" value="1"/>
</dbReference>
<dbReference type="HOGENOM" id="CLU_018816_1_4_6"/>
<dbReference type="RefSeq" id="WP_002682850.1">
    <property type="nucleotide sequence ID" value="NZ_JH600070.1"/>
</dbReference>
<proteinExistence type="inferred from homology"/>
<feature type="signal peptide" evidence="3">
    <location>
        <begin position="1"/>
        <end position="26"/>
    </location>
</feature>
<evidence type="ECO:0000256" key="1">
    <source>
        <dbReference type="ARBA" id="ARBA00009477"/>
    </source>
</evidence>
<dbReference type="Pfam" id="PF25954">
    <property type="entry name" value="Beta-barrel_RND_2"/>
    <property type="match status" value="1"/>
</dbReference>
<gene>
    <name evidence="6" type="ORF">BegalDRAFT_0243</name>
</gene>
<evidence type="ECO:0000256" key="3">
    <source>
        <dbReference type="SAM" id="SignalP"/>
    </source>
</evidence>
<organism evidence="6 7">
    <name type="scientific">Beggiatoa alba B18LD</name>
    <dbReference type="NCBI Taxonomy" id="395493"/>
    <lineage>
        <taxon>Bacteria</taxon>
        <taxon>Pseudomonadati</taxon>
        <taxon>Pseudomonadota</taxon>
        <taxon>Gammaproteobacteria</taxon>
        <taxon>Thiotrichales</taxon>
        <taxon>Thiotrichaceae</taxon>
        <taxon>Beggiatoa</taxon>
    </lineage>
</organism>
<protein>
    <submittedName>
        <fullName evidence="6">RND family efflux transporter, MFP subunit</fullName>
    </submittedName>
</protein>
<feature type="chain" id="PRO_5003668615" evidence="3">
    <location>
        <begin position="27"/>
        <end position="363"/>
    </location>
</feature>
<feature type="domain" description="CusB-like beta-barrel" evidence="5">
    <location>
        <begin position="205"/>
        <end position="278"/>
    </location>
</feature>
<evidence type="ECO:0000313" key="7">
    <source>
        <dbReference type="Proteomes" id="UP000005744"/>
    </source>
</evidence>
<comment type="similarity">
    <text evidence="1">Belongs to the membrane fusion protein (MFP) (TC 8.A.1) family.</text>
</comment>
<sequence>MFRFKIIPRILLIIGVGFSISPSSHAEEKTLHLQTIPVVYQQVNKEIIVDGIIEAVNEATIAAQTSGQVQEVFFDVDDFVKKDTVIVRLKSIEQKASVAQGEAGLREAQANLRVAQDTYNRTKKIFEKQAISESEMEKAAAELDAARARVSTAQASIKRTTQQEEYTTIRAPYSGIVKERHIQVGEVANVGQAIMTGFSLDTLRVIATISQNQAAAVRQSQSASVIVHSLPDKPRIAVNKITVVPYADAQSHTFRVRLPLAEAIDGMYPGMLVKVAFTVGTEQRLMVPTSAVAYRGEIRAVYVVDEKGNVSMRQVRLGKESLNMIEVLAGLDVNEQIATNSVDAAIKLKTQRAATAQPATAHP</sequence>
<dbReference type="InterPro" id="IPR006143">
    <property type="entry name" value="RND_pump_MFP"/>
</dbReference>